<evidence type="ECO:0000313" key="2">
    <source>
        <dbReference type="Proteomes" id="UP000646827"/>
    </source>
</evidence>
<comment type="caution">
    <text evidence="1">The sequence shown here is derived from an EMBL/GenBank/DDBJ whole genome shotgun (WGS) entry which is preliminary data.</text>
</comment>
<keyword evidence="2" id="KW-1185">Reference proteome</keyword>
<dbReference type="EMBL" id="JAEPRB010001196">
    <property type="protein sequence ID" value="KAG2206680.1"/>
    <property type="molecule type" value="Genomic_DNA"/>
</dbReference>
<name>A0A8H7RA40_9FUNG</name>
<proteinExistence type="predicted"/>
<protein>
    <submittedName>
        <fullName evidence="1">Uncharacterized protein</fullName>
    </submittedName>
</protein>
<gene>
    <name evidence="1" type="ORF">INT45_005392</name>
</gene>
<reference evidence="1 2" key="1">
    <citation type="submission" date="2020-12" db="EMBL/GenBank/DDBJ databases">
        <title>Metabolic potential, ecology and presence of endohyphal bacteria is reflected in genomic diversity of Mucoromycotina.</title>
        <authorList>
            <person name="Muszewska A."/>
            <person name="Okrasinska A."/>
            <person name="Steczkiewicz K."/>
            <person name="Drgas O."/>
            <person name="Orlowska M."/>
            <person name="Perlinska-Lenart U."/>
            <person name="Aleksandrzak-Piekarczyk T."/>
            <person name="Szatraj K."/>
            <person name="Zielenkiewicz U."/>
            <person name="Pilsyk S."/>
            <person name="Malc E."/>
            <person name="Mieczkowski P."/>
            <person name="Kruszewska J.S."/>
            <person name="Biernat P."/>
            <person name="Pawlowska J."/>
        </authorList>
    </citation>
    <scope>NUCLEOTIDE SEQUENCE [LARGE SCALE GENOMIC DNA]</scope>
    <source>
        <strain evidence="1 2">CBS 142.35</strain>
    </source>
</reference>
<dbReference type="OrthoDB" id="3341476at2759"/>
<dbReference type="Proteomes" id="UP000646827">
    <property type="component" value="Unassembled WGS sequence"/>
</dbReference>
<dbReference type="AlphaFoldDB" id="A0A8H7RA40"/>
<sequence length="145" mass="16905">MEPQFLYAVSPQSILPEHRNDWPSYYVDRPSDLPETVVNFLDQGKEHFVVKDKKVYRLIKLKHEDGTEEIKEVQFLPFVQRANKVNSFHEAFGHSGSATLFDLLRFHTDLDRIGTISNPIRFETDRIFGNPDCPRIRELQSESVS</sequence>
<evidence type="ECO:0000313" key="1">
    <source>
        <dbReference type="EMBL" id="KAG2206680.1"/>
    </source>
</evidence>
<organism evidence="1 2">
    <name type="scientific">Circinella minor</name>
    <dbReference type="NCBI Taxonomy" id="1195481"/>
    <lineage>
        <taxon>Eukaryota</taxon>
        <taxon>Fungi</taxon>
        <taxon>Fungi incertae sedis</taxon>
        <taxon>Mucoromycota</taxon>
        <taxon>Mucoromycotina</taxon>
        <taxon>Mucoromycetes</taxon>
        <taxon>Mucorales</taxon>
        <taxon>Lichtheimiaceae</taxon>
        <taxon>Circinella</taxon>
    </lineage>
</organism>
<accession>A0A8H7RA40</accession>